<dbReference type="GO" id="GO:0000981">
    <property type="term" value="F:DNA-binding transcription factor activity, RNA polymerase II-specific"/>
    <property type="evidence" value="ECO:0007669"/>
    <property type="project" value="TreeGrafter"/>
</dbReference>
<dbReference type="AlphaFoldDB" id="A0AAD6YRU9"/>
<feature type="region of interest" description="Disordered" evidence="6">
    <location>
        <begin position="313"/>
        <end position="355"/>
    </location>
</feature>
<keyword evidence="3" id="KW-0238">DNA-binding</keyword>
<dbReference type="Gene3D" id="4.10.280.10">
    <property type="entry name" value="Helix-loop-helix DNA-binding domain"/>
    <property type="match status" value="1"/>
</dbReference>
<dbReference type="InterPro" id="IPR011598">
    <property type="entry name" value="bHLH_dom"/>
</dbReference>
<feature type="region of interest" description="Disordered" evidence="6">
    <location>
        <begin position="93"/>
        <end position="223"/>
    </location>
</feature>
<dbReference type="SUPFAM" id="SSF47459">
    <property type="entry name" value="HLH, helix-loop-helix DNA-binding domain"/>
    <property type="match status" value="1"/>
</dbReference>
<reference evidence="8" key="1">
    <citation type="submission" date="2023-03" db="EMBL/GenBank/DDBJ databases">
        <title>Massive genome expansion in bonnet fungi (Mycena s.s.) driven by repeated elements and novel gene families across ecological guilds.</title>
        <authorList>
            <consortium name="Lawrence Berkeley National Laboratory"/>
            <person name="Harder C.B."/>
            <person name="Miyauchi S."/>
            <person name="Viragh M."/>
            <person name="Kuo A."/>
            <person name="Thoen E."/>
            <person name="Andreopoulos B."/>
            <person name="Lu D."/>
            <person name="Skrede I."/>
            <person name="Drula E."/>
            <person name="Henrissat B."/>
            <person name="Morin E."/>
            <person name="Kohler A."/>
            <person name="Barry K."/>
            <person name="LaButti K."/>
            <person name="Morin E."/>
            <person name="Salamov A."/>
            <person name="Lipzen A."/>
            <person name="Mereny Z."/>
            <person name="Hegedus B."/>
            <person name="Baldrian P."/>
            <person name="Stursova M."/>
            <person name="Weitz H."/>
            <person name="Taylor A."/>
            <person name="Grigoriev I.V."/>
            <person name="Nagy L.G."/>
            <person name="Martin F."/>
            <person name="Kauserud H."/>
        </authorList>
    </citation>
    <scope>NUCLEOTIDE SEQUENCE</scope>
    <source>
        <strain evidence="8">9144</strain>
    </source>
</reference>
<feature type="domain" description="BHLH" evidence="7">
    <location>
        <begin position="209"/>
        <end position="298"/>
    </location>
</feature>
<evidence type="ECO:0000256" key="4">
    <source>
        <dbReference type="ARBA" id="ARBA00023163"/>
    </source>
</evidence>
<keyword evidence="2" id="KW-0805">Transcription regulation</keyword>
<dbReference type="InterPro" id="IPR036638">
    <property type="entry name" value="HLH_DNA-bd_sf"/>
</dbReference>
<evidence type="ECO:0000256" key="3">
    <source>
        <dbReference type="ARBA" id="ARBA00023125"/>
    </source>
</evidence>
<protein>
    <recommendedName>
        <fullName evidence="7">BHLH domain-containing protein</fullName>
    </recommendedName>
</protein>
<dbReference type="GO" id="GO:0000978">
    <property type="term" value="F:RNA polymerase II cis-regulatory region sequence-specific DNA binding"/>
    <property type="evidence" value="ECO:0007669"/>
    <property type="project" value="TreeGrafter"/>
</dbReference>
<accession>A0AAD6YRU9</accession>
<feature type="compositionally biased region" description="Low complexity" evidence="6">
    <location>
        <begin position="133"/>
        <end position="147"/>
    </location>
</feature>
<evidence type="ECO:0000256" key="1">
    <source>
        <dbReference type="ARBA" id="ARBA00004123"/>
    </source>
</evidence>
<sequence length="355" mass="38867">MSLLTKSEASSFHAFLDTMDYDASVSKEWQMYAQHPEPDQTLDKTTLTKATKDLMALDARAGGFGLQHPYQQPLYSYYQQGTQYGTHYDYQHAGPAVSRQPTFPFLHQRPQPTPQSLSIGHHPARPHPIPTPTASTSSTASASSSHSSSRDLTESPDPPAPRRRSPKQHQTHQQQDPHATAAPPPAKRPRTSAAAPPPPAKPALLSPEQKKANHIQSEKKRRANLRRGYEALCDAVPALRDSIREEEAAASSKSKRSRGRGRAAEDGAAAAAEKADGRAGPRSENVVLSKTIDYLNELLAGRDALRERLDRARALLPPGHPALESATPEPLWEREWKGGLGNDDDEADDDDDDSQ</sequence>
<dbReference type="EMBL" id="JARJCW010000003">
    <property type="protein sequence ID" value="KAJ7227363.1"/>
    <property type="molecule type" value="Genomic_DNA"/>
</dbReference>
<gene>
    <name evidence="8" type="ORF">GGX14DRAFT_629635</name>
</gene>
<keyword evidence="5" id="KW-0539">Nucleus</keyword>
<comment type="subcellular location">
    <subcellularLocation>
        <location evidence="1">Nucleus</location>
    </subcellularLocation>
</comment>
<keyword evidence="4" id="KW-0804">Transcription</keyword>
<evidence type="ECO:0000256" key="6">
    <source>
        <dbReference type="SAM" id="MobiDB-lite"/>
    </source>
</evidence>
<evidence type="ECO:0000259" key="7">
    <source>
        <dbReference type="PROSITE" id="PS50888"/>
    </source>
</evidence>
<feature type="compositionally biased region" description="Basic residues" evidence="6">
    <location>
        <begin position="161"/>
        <end position="170"/>
    </location>
</feature>
<dbReference type="GO" id="GO:0046983">
    <property type="term" value="F:protein dimerization activity"/>
    <property type="evidence" value="ECO:0007669"/>
    <property type="project" value="InterPro"/>
</dbReference>
<name>A0AAD6YRU9_9AGAR</name>
<dbReference type="PANTHER" id="PTHR15741:SF27">
    <property type="entry name" value="TRANSCRIPTION FACTOR AP-4"/>
    <property type="match status" value="1"/>
</dbReference>
<keyword evidence="9" id="KW-1185">Reference proteome</keyword>
<dbReference type="Pfam" id="PF00010">
    <property type="entry name" value="HLH"/>
    <property type="match status" value="1"/>
</dbReference>
<feature type="compositionally biased region" description="Acidic residues" evidence="6">
    <location>
        <begin position="342"/>
        <end position="355"/>
    </location>
</feature>
<evidence type="ECO:0000313" key="8">
    <source>
        <dbReference type="EMBL" id="KAJ7227363.1"/>
    </source>
</evidence>
<proteinExistence type="predicted"/>
<evidence type="ECO:0000313" key="9">
    <source>
        <dbReference type="Proteomes" id="UP001219525"/>
    </source>
</evidence>
<comment type="caution">
    <text evidence="8">The sequence shown here is derived from an EMBL/GenBank/DDBJ whole genome shotgun (WGS) entry which is preliminary data.</text>
</comment>
<dbReference type="PROSITE" id="PS50888">
    <property type="entry name" value="BHLH"/>
    <property type="match status" value="1"/>
</dbReference>
<evidence type="ECO:0000256" key="2">
    <source>
        <dbReference type="ARBA" id="ARBA00023015"/>
    </source>
</evidence>
<dbReference type="Proteomes" id="UP001219525">
    <property type="component" value="Unassembled WGS sequence"/>
</dbReference>
<dbReference type="PANTHER" id="PTHR15741">
    <property type="entry name" value="BASIC HELIX-LOOP-HELIX ZIP TRANSCRIPTION FACTOR"/>
    <property type="match status" value="1"/>
</dbReference>
<feature type="region of interest" description="Disordered" evidence="6">
    <location>
        <begin position="246"/>
        <end position="282"/>
    </location>
</feature>
<dbReference type="GO" id="GO:0005634">
    <property type="term" value="C:nucleus"/>
    <property type="evidence" value="ECO:0007669"/>
    <property type="project" value="UniProtKB-SubCell"/>
</dbReference>
<organism evidence="8 9">
    <name type="scientific">Mycena pura</name>
    <dbReference type="NCBI Taxonomy" id="153505"/>
    <lineage>
        <taxon>Eukaryota</taxon>
        <taxon>Fungi</taxon>
        <taxon>Dikarya</taxon>
        <taxon>Basidiomycota</taxon>
        <taxon>Agaricomycotina</taxon>
        <taxon>Agaricomycetes</taxon>
        <taxon>Agaricomycetidae</taxon>
        <taxon>Agaricales</taxon>
        <taxon>Marasmiineae</taxon>
        <taxon>Mycenaceae</taxon>
        <taxon>Mycena</taxon>
    </lineage>
</organism>
<dbReference type="InterPro" id="IPR052207">
    <property type="entry name" value="Max-like/E-box_TFs"/>
</dbReference>
<evidence type="ECO:0000256" key="5">
    <source>
        <dbReference type="ARBA" id="ARBA00023242"/>
    </source>
</evidence>